<sequence>MRPRVAVAVAATALVGAGTAALAAGRYVSGFALKPSVAGPQPEGLIAVREAGKDTIVLTRTAASARHGVYGLVGIDTHATVGDVIEQEQYAVTRRLTRVQRGEIAPGGFVRMSAQAYCGDPGRAFGLDFTDVEVPGELGPLPAWYLPGARSTWVISVHGLGTTREQALNVVPVLHRFRFQHLVLGYRNDPGAPASPDGLDHLGDTEWHDLDAAMQYAADNGAKRIVLYGWSTGATMALWALDRSPVRGRVAGLVLDSPVLDWRSTVKAAVTSRGLPSALRPLAVRAAEGRAGLQAARQTDAAAPPDPVKPTLIVHGPDDTFASWDASRALAARHPDRTAFHEVPGAPHAAMWNADPKGYEEALRRFLTPLM</sequence>
<gene>
    <name evidence="3" type="ORF">ITX44_14155</name>
</gene>
<dbReference type="Pfam" id="PF00326">
    <property type="entry name" value="Peptidase_S9"/>
    <property type="match status" value="1"/>
</dbReference>
<dbReference type="RefSeq" id="WP_205357508.1">
    <property type="nucleotide sequence ID" value="NZ_JADKYB010000006.1"/>
</dbReference>
<proteinExistence type="predicted"/>
<dbReference type="Gene3D" id="3.40.50.1820">
    <property type="entry name" value="alpha/beta hydrolase"/>
    <property type="match status" value="1"/>
</dbReference>
<evidence type="ECO:0000313" key="4">
    <source>
        <dbReference type="Proteomes" id="UP000749040"/>
    </source>
</evidence>
<dbReference type="SUPFAM" id="SSF53474">
    <property type="entry name" value="alpha/beta-Hydrolases"/>
    <property type="match status" value="1"/>
</dbReference>
<keyword evidence="3" id="KW-0378">Hydrolase</keyword>
<feature type="signal peptide" evidence="1">
    <location>
        <begin position="1"/>
        <end position="23"/>
    </location>
</feature>
<reference evidence="3 4" key="1">
    <citation type="submission" date="2021-01" db="EMBL/GenBank/DDBJ databases">
        <title>Streptomyces acididurans sp. nov., isolated from a peat swamp forest soil.</title>
        <authorList>
            <person name="Chantavorakit T."/>
            <person name="Duangmal K."/>
        </authorList>
    </citation>
    <scope>NUCLEOTIDE SEQUENCE [LARGE SCALE GENOMIC DNA]</scope>
    <source>
        <strain evidence="3 4">KK5PA1</strain>
    </source>
</reference>
<dbReference type="GO" id="GO:0016787">
    <property type="term" value="F:hydrolase activity"/>
    <property type="evidence" value="ECO:0007669"/>
    <property type="project" value="UniProtKB-KW"/>
</dbReference>
<keyword evidence="4" id="KW-1185">Reference proteome</keyword>
<comment type="caution">
    <text evidence="3">The sequence shown here is derived from an EMBL/GenBank/DDBJ whole genome shotgun (WGS) entry which is preliminary data.</text>
</comment>
<dbReference type="PANTHER" id="PTHR12277">
    <property type="entry name" value="ALPHA/BETA HYDROLASE DOMAIN-CONTAINING PROTEIN"/>
    <property type="match status" value="1"/>
</dbReference>
<protein>
    <submittedName>
        <fullName evidence="3">Alpha/beta hydrolase</fullName>
    </submittedName>
</protein>
<name>A0ABS2TQR3_9ACTN</name>
<accession>A0ABS2TQR3</accession>
<dbReference type="InterPro" id="IPR001375">
    <property type="entry name" value="Peptidase_S9_cat"/>
</dbReference>
<keyword evidence="1" id="KW-0732">Signal</keyword>
<evidence type="ECO:0000256" key="1">
    <source>
        <dbReference type="SAM" id="SignalP"/>
    </source>
</evidence>
<dbReference type="Proteomes" id="UP000749040">
    <property type="component" value="Unassembled WGS sequence"/>
</dbReference>
<dbReference type="InterPro" id="IPR029058">
    <property type="entry name" value="AB_hydrolase_fold"/>
</dbReference>
<dbReference type="PANTHER" id="PTHR12277:SF79">
    <property type="entry name" value="XAA-PRO DIPEPTIDYL-PEPTIDASE-RELATED"/>
    <property type="match status" value="1"/>
</dbReference>
<evidence type="ECO:0000259" key="2">
    <source>
        <dbReference type="Pfam" id="PF00326"/>
    </source>
</evidence>
<dbReference type="EMBL" id="JADKYB010000006">
    <property type="protein sequence ID" value="MBM9505674.1"/>
    <property type="molecule type" value="Genomic_DNA"/>
</dbReference>
<feature type="domain" description="Peptidase S9 prolyl oligopeptidase catalytic" evidence="2">
    <location>
        <begin position="200"/>
        <end position="322"/>
    </location>
</feature>
<organism evidence="3 4">
    <name type="scientific">Actinacidiphila acididurans</name>
    <dbReference type="NCBI Taxonomy" id="2784346"/>
    <lineage>
        <taxon>Bacteria</taxon>
        <taxon>Bacillati</taxon>
        <taxon>Actinomycetota</taxon>
        <taxon>Actinomycetes</taxon>
        <taxon>Kitasatosporales</taxon>
        <taxon>Streptomycetaceae</taxon>
        <taxon>Actinacidiphila</taxon>
    </lineage>
</organism>
<feature type="chain" id="PRO_5046463905" evidence="1">
    <location>
        <begin position="24"/>
        <end position="371"/>
    </location>
</feature>
<evidence type="ECO:0000313" key="3">
    <source>
        <dbReference type="EMBL" id="MBM9505674.1"/>
    </source>
</evidence>